<evidence type="ECO:0000256" key="2">
    <source>
        <dbReference type="ARBA" id="ARBA00004443"/>
    </source>
</evidence>
<evidence type="ECO:0000256" key="4">
    <source>
        <dbReference type="ARBA" id="ARBA00022448"/>
    </source>
</evidence>
<dbReference type="Gene3D" id="3.30.559.70">
    <property type="entry name" value="Choline/Carnitine o-acyltransferase, domain 2"/>
    <property type="match status" value="1"/>
</dbReference>
<dbReference type="FunFam" id="3.30.559.70:FF:000007">
    <property type="entry name" value="Carnitine O-acetyltransferase, mitochondrial"/>
    <property type="match status" value="1"/>
</dbReference>
<evidence type="ECO:0000256" key="6">
    <source>
        <dbReference type="ARBA" id="ARBA00022792"/>
    </source>
</evidence>
<dbReference type="EMBL" id="JADNYJ010000027">
    <property type="protein sequence ID" value="KAF8904098.1"/>
    <property type="molecule type" value="Genomic_DNA"/>
</dbReference>
<evidence type="ECO:0000256" key="15">
    <source>
        <dbReference type="ARBA" id="ARBA00053195"/>
    </source>
</evidence>
<feature type="active site" description="Proton acceptor" evidence="18">
    <location>
        <position position="349"/>
    </location>
</feature>
<dbReference type="InterPro" id="IPR000542">
    <property type="entry name" value="Carn_acyl_trans"/>
</dbReference>
<evidence type="ECO:0000256" key="10">
    <source>
        <dbReference type="ARBA" id="ARBA00023128"/>
    </source>
</evidence>
<comment type="subcellular location">
    <subcellularLocation>
        <location evidence="2">Mitochondrion inner membrane</location>
        <topology evidence="2">Peripheral membrane protein</topology>
        <orientation evidence="2">Matrix side</orientation>
    </subcellularLocation>
    <subcellularLocation>
        <location evidence="1">Peroxisome</location>
    </subcellularLocation>
</comment>
<dbReference type="Pfam" id="PF00755">
    <property type="entry name" value="Carn_acyltransf"/>
    <property type="match status" value="1"/>
</dbReference>
<feature type="domain" description="Choline/carnitine acyltransferase" evidence="19">
    <location>
        <begin position="54"/>
        <end position="614"/>
    </location>
</feature>
<keyword evidence="10" id="KW-0496">Mitochondrion</keyword>
<name>A0A9P5NRN2_GYMJU</name>
<dbReference type="InterPro" id="IPR023213">
    <property type="entry name" value="CAT-like_dom_sf"/>
</dbReference>
<evidence type="ECO:0000313" key="21">
    <source>
        <dbReference type="Proteomes" id="UP000724874"/>
    </source>
</evidence>
<evidence type="ECO:0000256" key="17">
    <source>
        <dbReference type="ARBA" id="ARBA00073438"/>
    </source>
</evidence>
<dbReference type="GO" id="GO:0006631">
    <property type="term" value="P:fatty acid metabolic process"/>
    <property type="evidence" value="ECO:0007669"/>
    <property type="project" value="UniProtKB-KW"/>
</dbReference>
<evidence type="ECO:0000256" key="16">
    <source>
        <dbReference type="ARBA" id="ARBA00066910"/>
    </source>
</evidence>
<keyword evidence="21" id="KW-1185">Reference proteome</keyword>
<keyword evidence="7" id="KW-0276">Fatty acid metabolism</keyword>
<dbReference type="AlphaFoldDB" id="A0A9P5NRN2"/>
<evidence type="ECO:0000256" key="3">
    <source>
        <dbReference type="ARBA" id="ARBA00005232"/>
    </source>
</evidence>
<organism evidence="20 21">
    <name type="scientific">Gymnopilus junonius</name>
    <name type="common">Spectacular rustgill mushroom</name>
    <name type="synonym">Gymnopilus spectabilis subsp. junonius</name>
    <dbReference type="NCBI Taxonomy" id="109634"/>
    <lineage>
        <taxon>Eukaryota</taxon>
        <taxon>Fungi</taxon>
        <taxon>Dikarya</taxon>
        <taxon>Basidiomycota</taxon>
        <taxon>Agaricomycotina</taxon>
        <taxon>Agaricomycetes</taxon>
        <taxon>Agaricomycetidae</taxon>
        <taxon>Agaricales</taxon>
        <taxon>Agaricineae</taxon>
        <taxon>Hymenogastraceae</taxon>
        <taxon>Gymnopilus</taxon>
    </lineage>
</organism>
<comment type="caution">
    <text evidence="20">The sequence shown here is derived from an EMBL/GenBank/DDBJ whole genome shotgun (WGS) entry which is preliminary data.</text>
</comment>
<dbReference type="GO" id="GO:0005777">
    <property type="term" value="C:peroxisome"/>
    <property type="evidence" value="ECO:0007669"/>
    <property type="project" value="UniProtKB-SubCell"/>
</dbReference>
<dbReference type="InterPro" id="IPR042231">
    <property type="entry name" value="Cho/carn_acyl_trans_2"/>
</dbReference>
<dbReference type="GO" id="GO:0009437">
    <property type="term" value="P:carnitine metabolic process"/>
    <property type="evidence" value="ECO:0007669"/>
    <property type="project" value="TreeGrafter"/>
</dbReference>
<keyword evidence="5" id="KW-0808">Transferase</keyword>
<dbReference type="GO" id="GO:0005743">
    <property type="term" value="C:mitochondrial inner membrane"/>
    <property type="evidence" value="ECO:0007669"/>
    <property type="project" value="UniProtKB-SubCell"/>
</dbReference>
<keyword evidence="6" id="KW-0999">Mitochondrion inner membrane</keyword>
<evidence type="ECO:0000256" key="13">
    <source>
        <dbReference type="ARBA" id="ARBA00023315"/>
    </source>
</evidence>
<dbReference type="Gene3D" id="3.30.559.10">
    <property type="entry name" value="Chloramphenicol acetyltransferase-like domain"/>
    <property type="match status" value="1"/>
</dbReference>
<dbReference type="InterPro" id="IPR039551">
    <property type="entry name" value="Cho/carn_acyl_trans"/>
</dbReference>
<evidence type="ECO:0000259" key="19">
    <source>
        <dbReference type="Pfam" id="PF00755"/>
    </source>
</evidence>
<keyword evidence="11" id="KW-0472">Membrane</keyword>
<evidence type="ECO:0000256" key="11">
    <source>
        <dbReference type="ARBA" id="ARBA00023136"/>
    </source>
</evidence>
<dbReference type="SUPFAM" id="SSF52777">
    <property type="entry name" value="CoA-dependent acyltransferases"/>
    <property type="match status" value="2"/>
</dbReference>
<dbReference type="GO" id="GO:0004092">
    <property type="term" value="F:carnitine O-acetyltransferase activity"/>
    <property type="evidence" value="ECO:0007669"/>
    <property type="project" value="UniProtKB-EC"/>
</dbReference>
<comment type="function">
    <text evidence="15">Carnitine acetylase is specific for short chain fatty acids. Carnitine acetylase seems to affect the flux through the pyruvate dehydrogenase complex. It may be involved as well in the transport of acetyl-CoA into mitochondria.</text>
</comment>
<keyword evidence="8" id="KW-0809">Transit peptide</keyword>
<protein>
    <recommendedName>
        <fullName evidence="17">Carnitine O-acetyltransferase, mitochondrial</fullName>
        <ecNumber evidence="16">2.3.1.7</ecNumber>
    </recommendedName>
</protein>
<evidence type="ECO:0000256" key="12">
    <source>
        <dbReference type="ARBA" id="ARBA00023140"/>
    </source>
</evidence>
<comment type="catalytic activity">
    <reaction evidence="14">
        <text>(R)-carnitine + acetyl-CoA = O-acetyl-(R)-carnitine + CoA</text>
        <dbReference type="Rhea" id="RHEA:21136"/>
        <dbReference type="ChEBI" id="CHEBI:16347"/>
        <dbReference type="ChEBI" id="CHEBI:57287"/>
        <dbReference type="ChEBI" id="CHEBI:57288"/>
        <dbReference type="ChEBI" id="CHEBI:57589"/>
        <dbReference type="EC" id="2.3.1.7"/>
    </reaction>
</comment>
<keyword evidence="12" id="KW-0576">Peroxisome</keyword>
<evidence type="ECO:0000256" key="1">
    <source>
        <dbReference type="ARBA" id="ARBA00004275"/>
    </source>
</evidence>
<dbReference type="EC" id="2.3.1.7" evidence="16"/>
<keyword evidence="13 20" id="KW-0012">Acyltransferase</keyword>
<reference evidence="20" key="1">
    <citation type="submission" date="2020-11" db="EMBL/GenBank/DDBJ databases">
        <authorList>
            <consortium name="DOE Joint Genome Institute"/>
            <person name="Ahrendt S."/>
            <person name="Riley R."/>
            <person name="Andreopoulos W."/>
            <person name="LaButti K."/>
            <person name="Pangilinan J."/>
            <person name="Ruiz-duenas F.J."/>
            <person name="Barrasa J.M."/>
            <person name="Sanchez-Garcia M."/>
            <person name="Camarero S."/>
            <person name="Miyauchi S."/>
            <person name="Serrano A."/>
            <person name="Linde D."/>
            <person name="Babiker R."/>
            <person name="Drula E."/>
            <person name="Ayuso-Fernandez I."/>
            <person name="Pacheco R."/>
            <person name="Padilla G."/>
            <person name="Ferreira P."/>
            <person name="Barriuso J."/>
            <person name="Kellner H."/>
            <person name="Castanera R."/>
            <person name="Alfaro M."/>
            <person name="Ramirez L."/>
            <person name="Pisabarro A.G."/>
            <person name="Kuo A."/>
            <person name="Tritt A."/>
            <person name="Lipzen A."/>
            <person name="He G."/>
            <person name="Yan M."/>
            <person name="Ng V."/>
            <person name="Cullen D."/>
            <person name="Martin F."/>
            <person name="Rosso M.-N."/>
            <person name="Henrissat B."/>
            <person name="Hibbett D."/>
            <person name="Martinez A.T."/>
            <person name="Grigoriev I.V."/>
        </authorList>
    </citation>
    <scope>NUCLEOTIDE SEQUENCE</scope>
    <source>
        <strain evidence="20">AH 44721</strain>
    </source>
</reference>
<dbReference type="OrthoDB" id="240216at2759"/>
<sequence length="642" mass="72004">MLRLATANVSKRIIRPSPTLMVRKLSSAPALPAGYSADPAAPPMLRYQASLPKLPIPTLESTCAKYLETVQPLLTPAEYSKTKNAVSTFLSSPQATELQKRLKDRADAPETVSWLIDWWNEAAYMGYRDPVVVYVSYFFVHLDDKLRRDPAKRAASLIKALLPFRELVESGRLEPEKVRGAPLCMASYKWLFHSSRYPVKPNDTAQKFDPATNNHIIVLRKNRFYLVPLANEAGTEFSAAEFEAQLNNIISQAGTTPHPTPIGALTSDNRDLWADAREALLAASPSGKNAELLKKIEGAMIILALDDTKPITREDISWGSWTGNGRNRWYDKHQLIVFDNGRSSFLGEHSCMDGTPTLRMNEFILASLTSGKVNLGPETVDASSLPKVQELVFDINDKVKELVKGAENRFDELVSQHDLHVLHYEGFGKNFLKSHKVSPDAAAQLTKQLAFHKMFNRPGVTYESAQTRKFQLGRTEVIRSASNESKAWAEAMLNPKITDPVHLRTLFTRAATRHIQYANWAADGQGVDRHFFGLKKLLKEGEPVPEIYTDPAFSKSNHWELSTSQLSSPYFDGWGYGEVVTDGYGLSYSIGDDYIRWTITSLKRQTEVLKHYLAESATEVKHMFEAAAKKDKEAEKAEKSRL</sequence>
<evidence type="ECO:0000256" key="9">
    <source>
        <dbReference type="ARBA" id="ARBA00023098"/>
    </source>
</evidence>
<evidence type="ECO:0000256" key="7">
    <source>
        <dbReference type="ARBA" id="ARBA00022832"/>
    </source>
</evidence>
<keyword evidence="4" id="KW-0813">Transport</keyword>
<accession>A0A9P5NRN2</accession>
<keyword evidence="9" id="KW-0443">Lipid metabolism</keyword>
<evidence type="ECO:0000313" key="20">
    <source>
        <dbReference type="EMBL" id="KAF8904098.1"/>
    </source>
</evidence>
<dbReference type="Proteomes" id="UP000724874">
    <property type="component" value="Unassembled WGS sequence"/>
</dbReference>
<evidence type="ECO:0000256" key="14">
    <source>
        <dbReference type="ARBA" id="ARBA00052702"/>
    </source>
</evidence>
<proteinExistence type="inferred from homology"/>
<dbReference type="PANTHER" id="PTHR22589:SF103">
    <property type="entry name" value="CARNITINE O-ACETYL-TRANSFERASE, ISOFORM A-RELATED"/>
    <property type="match status" value="1"/>
</dbReference>
<dbReference type="PANTHER" id="PTHR22589">
    <property type="entry name" value="CARNITINE O-ACYLTRANSFERASE"/>
    <property type="match status" value="1"/>
</dbReference>
<gene>
    <name evidence="20" type="ORF">CPB84DRAFT_1773404</name>
</gene>
<evidence type="ECO:0000256" key="18">
    <source>
        <dbReference type="PIRSR" id="PIRSR600542-1"/>
    </source>
</evidence>
<evidence type="ECO:0000256" key="8">
    <source>
        <dbReference type="ARBA" id="ARBA00022946"/>
    </source>
</evidence>
<comment type="similarity">
    <text evidence="3">Belongs to the carnitine/choline acetyltransferase family.</text>
</comment>
<evidence type="ECO:0000256" key="5">
    <source>
        <dbReference type="ARBA" id="ARBA00022679"/>
    </source>
</evidence>